<sequence>VVHIYCKEVFGIVGENFTFPVEINKKNTEITWKKDRNKVAERDGQNTPTYFTPLQNRSMLKENGCLTIFNLEKNDAGAYELHYWDSLKDHNLHFKLIVLDPPSEPKINCSIRGENLVLKCTSDFPRPLNYSWQFGNNQRTNQSQEYSIAIKSVGGTEKATCFIAFLHVEKSSEISVFQCFP</sequence>
<dbReference type="InterPro" id="IPR036179">
    <property type="entry name" value="Ig-like_dom_sf"/>
</dbReference>
<evidence type="ECO:0000256" key="4">
    <source>
        <dbReference type="ARBA" id="ARBA00023180"/>
    </source>
</evidence>
<dbReference type="PANTHER" id="PTHR12080:SF55">
    <property type="entry name" value="LYMPHOCYTE FUNCTION-ASSOCIATED ANTIGEN 3"/>
    <property type="match status" value="1"/>
</dbReference>
<feature type="non-terminal residue" evidence="6">
    <location>
        <position position="1"/>
    </location>
</feature>
<evidence type="ECO:0000313" key="6">
    <source>
        <dbReference type="EMBL" id="NWI88965.1"/>
    </source>
</evidence>
<comment type="caution">
    <text evidence="6">The sequence shown here is derived from an EMBL/GenBank/DDBJ whole genome shotgun (WGS) entry which is preliminary data.</text>
</comment>
<keyword evidence="7" id="KW-1185">Reference proteome</keyword>
<organism evidence="6 7">
    <name type="scientific">Pitta sordida</name>
    <name type="common">Hooded pitta</name>
    <dbReference type="NCBI Taxonomy" id="9163"/>
    <lineage>
        <taxon>Eukaryota</taxon>
        <taxon>Metazoa</taxon>
        <taxon>Chordata</taxon>
        <taxon>Craniata</taxon>
        <taxon>Vertebrata</taxon>
        <taxon>Euteleostomi</taxon>
        <taxon>Archelosauria</taxon>
        <taxon>Archosauria</taxon>
        <taxon>Dinosauria</taxon>
        <taxon>Saurischia</taxon>
        <taxon>Theropoda</taxon>
        <taxon>Coelurosauria</taxon>
        <taxon>Aves</taxon>
        <taxon>Neognathae</taxon>
        <taxon>Neoaves</taxon>
        <taxon>Telluraves</taxon>
        <taxon>Australaves</taxon>
        <taxon>Passeriformes</taxon>
        <taxon>Pittidae</taxon>
        <taxon>Pitta</taxon>
    </lineage>
</organism>
<proteinExistence type="predicted"/>
<dbReference type="Proteomes" id="UP000633448">
    <property type="component" value="Unassembled WGS sequence"/>
</dbReference>
<dbReference type="SUPFAM" id="SSF48726">
    <property type="entry name" value="Immunoglobulin"/>
    <property type="match status" value="1"/>
</dbReference>
<evidence type="ECO:0000256" key="1">
    <source>
        <dbReference type="ARBA" id="ARBA00004370"/>
    </source>
</evidence>
<dbReference type="GO" id="GO:0005102">
    <property type="term" value="F:signaling receptor binding"/>
    <property type="evidence" value="ECO:0007669"/>
    <property type="project" value="TreeGrafter"/>
</dbReference>
<keyword evidence="4" id="KW-0325">Glycoprotein</keyword>
<dbReference type="GO" id="GO:0009986">
    <property type="term" value="C:cell surface"/>
    <property type="evidence" value="ECO:0007669"/>
    <property type="project" value="TreeGrafter"/>
</dbReference>
<feature type="domain" description="Immunoglobulin" evidence="5">
    <location>
        <begin position="6"/>
        <end position="99"/>
    </location>
</feature>
<dbReference type="Gene3D" id="2.60.40.10">
    <property type="entry name" value="Immunoglobulins"/>
    <property type="match status" value="1"/>
</dbReference>
<dbReference type="EMBL" id="WEKX01009992">
    <property type="protein sequence ID" value="NWI88965.1"/>
    <property type="molecule type" value="Genomic_DNA"/>
</dbReference>
<dbReference type="SMART" id="SM00409">
    <property type="entry name" value="IG"/>
    <property type="match status" value="1"/>
</dbReference>
<feature type="non-terminal residue" evidence="6">
    <location>
        <position position="181"/>
    </location>
</feature>
<reference evidence="6" key="1">
    <citation type="submission" date="2019-10" db="EMBL/GenBank/DDBJ databases">
        <title>Bird 10,000 Genomes (B10K) Project - Family phase.</title>
        <authorList>
            <person name="Zhang G."/>
        </authorList>
    </citation>
    <scope>NUCLEOTIDE SEQUENCE</scope>
    <source>
        <strain evidence="6">B10K-DU-002-53</strain>
        <tissue evidence="6">Muscle</tissue>
    </source>
</reference>
<evidence type="ECO:0000313" key="7">
    <source>
        <dbReference type="Proteomes" id="UP000633448"/>
    </source>
</evidence>
<evidence type="ECO:0000256" key="3">
    <source>
        <dbReference type="ARBA" id="ARBA00023136"/>
    </source>
</evidence>
<dbReference type="PANTHER" id="PTHR12080">
    <property type="entry name" value="SIGNALING LYMPHOCYTIC ACTIVATION MOLECULE"/>
    <property type="match status" value="1"/>
</dbReference>
<dbReference type="InterPro" id="IPR013783">
    <property type="entry name" value="Ig-like_fold"/>
</dbReference>
<accession>A0A851F3G3</accession>
<evidence type="ECO:0000256" key="2">
    <source>
        <dbReference type="ARBA" id="ARBA00022729"/>
    </source>
</evidence>
<protein>
    <submittedName>
        <fullName evidence="6">LFA3 protein</fullName>
    </submittedName>
</protein>
<keyword evidence="3" id="KW-0472">Membrane</keyword>
<dbReference type="OrthoDB" id="9427418at2759"/>
<keyword evidence="2" id="KW-0732">Signal</keyword>
<dbReference type="InterPro" id="IPR003599">
    <property type="entry name" value="Ig_sub"/>
</dbReference>
<name>A0A851F3G3_PITSO</name>
<comment type="subcellular location">
    <subcellularLocation>
        <location evidence="1">Membrane</location>
    </subcellularLocation>
</comment>
<dbReference type="InterPro" id="IPR015631">
    <property type="entry name" value="CD2/SLAM_rcpt"/>
</dbReference>
<gene>
    <name evidence="6" type="primary">Cd58</name>
    <name evidence="6" type="ORF">PITSOR_R05804</name>
</gene>
<dbReference type="GO" id="GO:0016020">
    <property type="term" value="C:membrane"/>
    <property type="evidence" value="ECO:0007669"/>
    <property type="project" value="UniProtKB-SubCell"/>
</dbReference>
<dbReference type="AlphaFoldDB" id="A0A851F3G3"/>
<evidence type="ECO:0000259" key="5">
    <source>
        <dbReference type="SMART" id="SM00409"/>
    </source>
</evidence>